<name>A0ABP9CN32_9PSEU</name>
<reference evidence="2" key="1">
    <citation type="journal article" date="2019" name="Int. J. Syst. Evol. Microbiol.">
        <title>The Global Catalogue of Microorganisms (GCM) 10K type strain sequencing project: providing services to taxonomists for standard genome sequencing and annotation.</title>
        <authorList>
            <consortium name="The Broad Institute Genomics Platform"/>
            <consortium name="The Broad Institute Genome Sequencing Center for Infectious Disease"/>
            <person name="Wu L."/>
            <person name="Ma J."/>
        </authorList>
    </citation>
    <scope>NUCLEOTIDE SEQUENCE [LARGE SCALE GENOMIC DNA]</scope>
    <source>
        <strain evidence="2">JCM 17979</strain>
    </source>
</reference>
<protein>
    <submittedName>
        <fullName evidence="1">Uncharacterized protein</fullName>
    </submittedName>
</protein>
<evidence type="ECO:0000313" key="2">
    <source>
        <dbReference type="Proteomes" id="UP001500928"/>
    </source>
</evidence>
<dbReference type="Proteomes" id="UP001500928">
    <property type="component" value="Unassembled WGS sequence"/>
</dbReference>
<evidence type="ECO:0000313" key="1">
    <source>
        <dbReference type="EMBL" id="GAA4813954.1"/>
    </source>
</evidence>
<keyword evidence="2" id="KW-1185">Reference proteome</keyword>
<sequence length="57" mass="5811">MTVPAHDAALEALREAVAGLPGSDAPDDAPFDAAEHATAFESVHDALVAVLADVDRT</sequence>
<dbReference type="RefSeq" id="WP_345425148.1">
    <property type="nucleotide sequence ID" value="NZ_BAABHO010000092.1"/>
</dbReference>
<comment type="caution">
    <text evidence="1">The sequence shown here is derived from an EMBL/GenBank/DDBJ whole genome shotgun (WGS) entry which is preliminary data.</text>
</comment>
<dbReference type="EMBL" id="BAABHO010000092">
    <property type="protein sequence ID" value="GAA4813954.1"/>
    <property type="molecule type" value="Genomic_DNA"/>
</dbReference>
<accession>A0ABP9CN32</accession>
<proteinExistence type="predicted"/>
<gene>
    <name evidence="1" type="ORF">GCM10023200_59600</name>
</gene>
<organism evidence="1 2">
    <name type="scientific">Actinomycetospora chlora</name>
    <dbReference type="NCBI Taxonomy" id="663608"/>
    <lineage>
        <taxon>Bacteria</taxon>
        <taxon>Bacillati</taxon>
        <taxon>Actinomycetota</taxon>
        <taxon>Actinomycetes</taxon>
        <taxon>Pseudonocardiales</taxon>
        <taxon>Pseudonocardiaceae</taxon>
        <taxon>Actinomycetospora</taxon>
    </lineage>
</organism>